<dbReference type="Proteomes" id="UP000231912">
    <property type="component" value="Unassembled WGS sequence"/>
</dbReference>
<comment type="caution">
    <text evidence="1">The sequence shown here is derived from an EMBL/GenBank/DDBJ whole genome shotgun (WGS) entry which is preliminary data.</text>
</comment>
<proteinExistence type="predicted"/>
<sequence length="75" mass="8769">MISFSFLSLRFGSYYCRPACIKRKENYFRKFGAFSGGVFGWSAGLEKSLEHEWKRGLWSKFALKIPLQAFDFRAT</sequence>
<evidence type="ECO:0000313" key="1">
    <source>
        <dbReference type="EMBL" id="PJZ67309.1"/>
    </source>
</evidence>
<evidence type="ECO:0000313" key="2">
    <source>
        <dbReference type="Proteomes" id="UP000231912"/>
    </source>
</evidence>
<name>A0A2M9ZFU2_9LEPT</name>
<accession>A0A2M9ZFU2</accession>
<dbReference type="AlphaFoldDB" id="A0A2M9ZFU2"/>
<reference evidence="1 2" key="1">
    <citation type="submission" date="2017-07" db="EMBL/GenBank/DDBJ databases">
        <title>Leptospira spp. isolated from tropical soils.</title>
        <authorList>
            <person name="Thibeaux R."/>
            <person name="Iraola G."/>
            <person name="Ferres I."/>
            <person name="Bierque E."/>
            <person name="Girault D."/>
            <person name="Soupe-Gilbert M.-E."/>
            <person name="Picardeau M."/>
            <person name="Goarant C."/>
        </authorList>
    </citation>
    <scope>NUCLEOTIDE SEQUENCE [LARGE SCALE GENOMIC DNA]</scope>
    <source>
        <strain evidence="1 2">FH2-C-A2</strain>
    </source>
</reference>
<dbReference type="EMBL" id="NPDT01000001">
    <property type="protein sequence ID" value="PJZ67309.1"/>
    <property type="molecule type" value="Genomic_DNA"/>
</dbReference>
<organism evidence="1 2">
    <name type="scientific">Leptospira wolffii</name>
    <dbReference type="NCBI Taxonomy" id="409998"/>
    <lineage>
        <taxon>Bacteria</taxon>
        <taxon>Pseudomonadati</taxon>
        <taxon>Spirochaetota</taxon>
        <taxon>Spirochaetia</taxon>
        <taxon>Leptospirales</taxon>
        <taxon>Leptospiraceae</taxon>
        <taxon>Leptospira</taxon>
    </lineage>
</organism>
<gene>
    <name evidence="1" type="ORF">CH371_04510</name>
</gene>
<protein>
    <submittedName>
        <fullName evidence="1">Uncharacterized protein</fullName>
    </submittedName>
</protein>